<sequence length="106" mass="12249">MTTNVIEVITFKLNNDTDLAQFHIANNTFQNFIDKQPGVFYRSLAKQAETQQYIDVIYFATPADAKRVSDMFFENEQCQQFAALIEKQSVQLTHYEVLSQTACQQN</sequence>
<name>A0ABU9TYL5_9GAMM</name>
<keyword evidence="2" id="KW-1185">Reference proteome</keyword>
<proteinExistence type="predicted"/>
<dbReference type="EMBL" id="JBBMQU010000001">
    <property type="protein sequence ID" value="MEM5549321.1"/>
    <property type="molecule type" value="Genomic_DNA"/>
</dbReference>
<comment type="caution">
    <text evidence="1">The sequence shown here is derived from an EMBL/GenBank/DDBJ whole genome shotgun (WGS) entry which is preliminary data.</text>
</comment>
<dbReference type="Proteomes" id="UP001388366">
    <property type="component" value="Unassembled WGS sequence"/>
</dbReference>
<evidence type="ECO:0000313" key="2">
    <source>
        <dbReference type="Proteomes" id="UP001388366"/>
    </source>
</evidence>
<protein>
    <recommendedName>
        <fullName evidence="3">ABM domain-containing protein</fullName>
    </recommendedName>
</protein>
<evidence type="ECO:0008006" key="3">
    <source>
        <dbReference type="Google" id="ProtNLM"/>
    </source>
</evidence>
<organism evidence="1 2">
    <name type="scientific">Pseudoalteromonas neustonica</name>
    <dbReference type="NCBI Taxonomy" id="1840331"/>
    <lineage>
        <taxon>Bacteria</taxon>
        <taxon>Pseudomonadati</taxon>
        <taxon>Pseudomonadota</taxon>
        <taxon>Gammaproteobacteria</taxon>
        <taxon>Alteromonadales</taxon>
        <taxon>Pseudoalteromonadaceae</taxon>
        <taxon>Pseudoalteromonas</taxon>
    </lineage>
</organism>
<evidence type="ECO:0000313" key="1">
    <source>
        <dbReference type="EMBL" id="MEM5549321.1"/>
    </source>
</evidence>
<gene>
    <name evidence="1" type="ORF">WNY63_01055</name>
</gene>
<accession>A0ABU9TYL5</accession>
<dbReference type="RefSeq" id="WP_342883088.1">
    <property type="nucleotide sequence ID" value="NZ_JBBMQU010000001.1"/>
</dbReference>
<reference evidence="1 2" key="1">
    <citation type="submission" date="2024-03" db="EMBL/GenBank/DDBJ databases">
        <title>Community enrichment and isolation of bacterial strains for fucoidan degradation.</title>
        <authorList>
            <person name="Sichert A."/>
        </authorList>
    </citation>
    <scope>NUCLEOTIDE SEQUENCE [LARGE SCALE GENOMIC DNA]</scope>
    <source>
        <strain evidence="1 2">AS81</strain>
    </source>
</reference>